<dbReference type="EMBL" id="JASSZA010000006">
    <property type="protein sequence ID" value="KAK2109175.1"/>
    <property type="molecule type" value="Genomic_DNA"/>
</dbReference>
<proteinExistence type="predicted"/>
<evidence type="ECO:0000313" key="2">
    <source>
        <dbReference type="EMBL" id="KAK2109175.1"/>
    </source>
</evidence>
<evidence type="ECO:0000256" key="1">
    <source>
        <dbReference type="SAM" id="MobiDB-lite"/>
    </source>
</evidence>
<gene>
    <name evidence="2" type="ORF">P7K49_014340</name>
</gene>
<name>A0ABQ9VII5_SAGOE</name>
<protein>
    <submittedName>
        <fullName evidence="2">Uncharacterized protein</fullName>
    </submittedName>
</protein>
<feature type="compositionally biased region" description="Polar residues" evidence="1">
    <location>
        <begin position="7"/>
        <end position="30"/>
    </location>
</feature>
<keyword evidence="3" id="KW-1185">Reference proteome</keyword>
<dbReference type="Proteomes" id="UP001266305">
    <property type="component" value="Unassembled WGS sequence"/>
</dbReference>
<organism evidence="2 3">
    <name type="scientific">Saguinus oedipus</name>
    <name type="common">Cotton-top tamarin</name>
    <name type="synonym">Oedipomidas oedipus</name>
    <dbReference type="NCBI Taxonomy" id="9490"/>
    <lineage>
        <taxon>Eukaryota</taxon>
        <taxon>Metazoa</taxon>
        <taxon>Chordata</taxon>
        <taxon>Craniata</taxon>
        <taxon>Vertebrata</taxon>
        <taxon>Euteleostomi</taxon>
        <taxon>Mammalia</taxon>
        <taxon>Eutheria</taxon>
        <taxon>Euarchontoglires</taxon>
        <taxon>Primates</taxon>
        <taxon>Haplorrhini</taxon>
        <taxon>Platyrrhini</taxon>
        <taxon>Cebidae</taxon>
        <taxon>Callitrichinae</taxon>
        <taxon>Saguinus</taxon>
    </lineage>
</organism>
<accession>A0ABQ9VII5</accession>
<feature type="region of interest" description="Disordered" evidence="1">
    <location>
        <begin position="1"/>
        <end position="51"/>
    </location>
</feature>
<sequence>MCEQASRDQQSCARRTTTKPSWYSADTTGNPAKVNRDTSSGQPGKISKPEATYRLAAHKTELLRELDEAWDHTAR</sequence>
<comment type="caution">
    <text evidence="2">The sequence shown here is derived from an EMBL/GenBank/DDBJ whole genome shotgun (WGS) entry which is preliminary data.</text>
</comment>
<reference evidence="2 3" key="1">
    <citation type="submission" date="2023-05" db="EMBL/GenBank/DDBJ databases">
        <title>B98-5 Cell Line De Novo Hybrid Assembly: An Optical Mapping Approach.</title>
        <authorList>
            <person name="Kananen K."/>
            <person name="Auerbach J.A."/>
            <person name="Kautto E."/>
            <person name="Blachly J.S."/>
        </authorList>
    </citation>
    <scope>NUCLEOTIDE SEQUENCE [LARGE SCALE GENOMIC DNA]</scope>
    <source>
        <strain evidence="2">B95-8</strain>
        <tissue evidence="2">Cell line</tissue>
    </source>
</reference>
<evidence type="ECO:0000313" key="3">
    <source>
        <dbReference type="Proteomes" id="UP001266305"/>
    </source>
</evidence>